<evidence type="ECO:0000256" key="1">
    <source>
        <dbReference type="SAM" id="MobiDB-lite"/>
    </source>
</evidence>
<feature type="region of interest" description="Disordered" evidence="1">
    <location>
        <begin position="1"/>
        <end position="55"/>
    </location>
</feature>
<evidence type="ECO:0008006" key="4">
    <source>
        <dbReference type="Google" id="ProtNLM"/>
    </source>
</evidence>
<proteinExistence type="predicted"/>
<dbReference type="InterPro" id="IPR046345">
    <property type="entry name" value="TraB_PrgY-like"/>
</dbReference>
<feature type="compositionally biased region" description="Polar residues" evidence="1">
    <location>
        <begin position="1"/>
        <end position="14"/>
    </location>
</feature>
<sequence>MDNSLTNFELTESTIKIDPDSENGSGSDKSDPMEIVSIGDAESSSSNKSDDDFDNNLPKTVTLLKHEKTGAKVYLIGTAHFSKESQEDVAKVITNVLPHIVVLELCSSRTNILSQDEETILEEAKNIDMQKIISTIRTNGAYNGLMYLLLLNLSANLTKEIGMAPGGEFRVAYKEASKIPHCRIHLGDRPINITLQRALARLTWFQTIKLAWHLLTSKDPVSVEEIEKCKEKDMLEQLLTDLSGEYPAFREVFLDERDIFLTNSLQQAAESRMKSPADSYFEPEPLRIVGVVGIGHAAGITKLWPHSQEEYVAPIIKIPPPSLTSKVIRQTYKISVLVLGGYLIYKYVPVPKFLKENAHVFAQKVLTSIRAENTFRLSLN</sequence>
<evidence type="ECO:0000313" key="3">
    <source>
        <dbReference type="Proteomes" id="UP001153709"/>
    </source>
</evidence>
<organism evidence="2 3">
    <name type="scientific">Diabrotica balteata</name>
    <name type="common">Banded cucumber beetle</name>
    <dbReference type="NCBI Taxonomy" id="107213"/>
    <lineage>
        <taxon>Eukaryota</taxon>
        <taxon>Metazoa</taxon>
        <taxon>Ecdysozoa</taxon>
        <taxon>Arthropoda</taxon>
        <taxon>Hexapoda</taxon>
        <taxon>Insecta</taxon>
        <taxon>Pterygota</taxon>
        <taxon>Neoptera</taxon>
        <taxon>Endopterygota</taxon>
        <taxon>Coleoptera</taxon>
        <taxon>Polyphaga</taxon>
        <taxon>Cucujiformia</taxon>
        <taxon>Chrysomeloidea</taxon>
        <taxon>Chrysomelidae</taxon>
        <taxon>Galerucinae</taxon>
        <taxon>Diabroticina</taxon>
        <taxon>Diabroticites</taxon>
        <taxon>Diabrotica</taxon>
    </lineage>
</organism>
<keyword evidence="3" id="KW-1185">Reference proteome</keyword>
<reference evidence="2" key="1">
    <citation type="submission" date="2022-01" db="EMBL/GenBank/DDBJ databases">
        <authorList>
            <person name="King R."/>
        </authorList>
    </citation>
    <scope>NUCLEOTIDE SEQUENCE</scope>
</reference>
<accession>A0A9N9SYE0</accession>
<dbReference type="PANTHER" id="PTHR21530">
    <property type="entry name" value="PHEROMONE SHUTDOWN PROTEIN"/>
    <property type="match status" value="1"/>
</dbReference>
<dbReference type="OrthoDB" id="48306at2759"/>
<protein>
    <recommendedName>
        <fullName evidence="4">TraB domain-containing protein</fullName>
    </recommendedName>
</protein>
<dbReference type="Proteomes" id="UP001153709">
    <property type="component" value="Chromosome 4"/>
</dbReference>
<dbReference type="Pfam" id="PF01963">
    <property type="entry name" value="TraB_PrgY_gumN"/>
    <property type="match status" value="1"/>
</dbReference>
<evidence type="ECO:0000313" key="2">
    <source>
        <dbReference type="EMBL" id="CAG9832861.1"/>
    </source>
</evidence>
<dbReference type="AlphaFoldDB" id="A0A9N9SYE0"/>
<dbReference type="CDD" id="cd14726">
    <property type="entry name" value="TraB_PrgY-like"/>
    <property type="match status" value="1"/>
</dbReference>
<dbReference type="InterPro" id="IPR002816">
    <property type="entry name" value="TraB/PrgY/GumN_fam"/>
</dbReference>
<dbReference type="EMBL" id="OU898279">
    <property type="protein sequence ID" value="CAG9832861.1"/>
    <property type="molecule type" value="Genomic_DNA"/>
</dbReference>
<name>A0A9N9SYE0_DIABA</name>
<gene>
    <name evidence="2" type="ORF">DIABBA_LOCUS6303</name>
</gene>
<dbReference type="PANTHER" id="PTHR21530:SF7">
    <property type="entry name" value="TRAB DOMAIN-CONTAINING PROTEIN"/>
    <property type="match status" value="1"/>
</dbReference>